<dbReference type="Gene3D" id="1.20.910.10">
    <property type="entry name" value="Heme oxygenase-like"/>
    <property type="match status" value="1"/>
</dbReference>
<dbReference type="RefSeq" id="WP_008190140.1">
    <property type="nucleotide sequence ID" value="NZ_GL890970.1"/>
</dbReference>
<dbReference type="OrthoDB" id="5177824at2"/>
<sequence length="214" mass="24300">MNYSGLAEKTVQTLDCIAQEGAKEIAAAFDLATRTNYIHLVSTFYHYSAPGETQLLRAAEAAPTNAMKMLYIHLARDEADHDILAIRDLKALGYKLEPESKLTAGYHAYWSNFSDEKVIEYLGMNVVIEYLISYLNSCAKTMRERLKLKAEECRWLQLHCEEDEQHGEAAVKCVKEHINERFADLMIKGGMGDKRRFVSMFIDALQNNASLNPL</sequence>
<reference evidence="2" key="1">
    <citation type="journal article" date="2011" name="Proc. Natl. Acad. Sci. U.S.A.">
        <title>Genomic insights into the physiology and ecology of the marine filamentous cyanobacterium Lyngbya majuscula.</title>
        <authorList>
            <person name="Jones A.C."/>
            <person name="Monroe E.A."/>
            <person name="Podell S."/>
            <person name="Hess W.R."/>
            <person name="Klages S."/>
            <person name="Esquenazi E."/>
            <person name="Niessen S."/>
            <person name="Hoover H."/>
            <person name="Rothmann M."/>
            <person name="Lasken R.S."/>
            <person name="Yates J.R.III."/>
            <person name="Reinhardt R."/>
            <person name="Kube M."/>
            <person name="Burkart M.D."/>
            <person name="Allen E.E."/>
            <person name="Dorrestein P.C."/>
            <person name="Gerwick W.H."/>
            <person name="Gerwick L."/>
        </authorList>
    </citation>
    <scope>NUCLEOTIDE SEQUENCE [LARGE SCALE GENOMIC DNA]</scope>
    <source>
        <strain evidence="2">3L</strain>
    </source>
</reference>
<dbReference type="AlphaFoldDB" id="F4Y1U2"/>
<gene>
    <name evidence="1" type="ORF">LYNGBM3L_64760</name>
</gene>
<evidence type="ECO:0000313" key="1">
    <source>
        <dbReference type="EMBL" id="EGJ29234.1"/>
    </source>
</evidence>
<dbReference type="Proteomes" id="UP000003959">
    <property type="component" value="Unassembled WGS sequence"/>
</dbReference>
<evidence type="ECO:0008006" key="3">
    <source>
        <dbReference type="Google" id="ProtNLM"/>
    </source>
</evidence>
<dbReference type="SUPFAM" id="SSF48613">
    <property type="entry name" value="Heme oxygenase-like"/>
    <property type="match status" value="1"/>
</dbReference>
<dbReference type="InterPro" id="IPR016084">
    <property type="entry name" value="Haem_Oase-like_multi-hlx"/>
</dbReference>
<name>F4Y1U2_9CYAN</name>
<dbReference type="HOGENOM" id="CLU_1287659_0_0_3"/>
<accession>F4Y1U2</accession>
<evidence type="ECO:0000313" key="2">
    <source>
        <dbReference type="Proteomes" id="UP000003959"/>
    </source>
</evidence>
<organism evidence="1 2">
    <name type="scientific">Moorena producens 3L</name>
    <dbReference type="NCBI Taxonomy" id="489825"/>
    <lineage>
        <taxon>Bacteria</taxon>
        <taxon>Bacillati</taxon>
        <taxon>Cyanobacteriota</taxon>
        <taxon>Cyanophyceae</taxon>
        <taxon>Coleofasciculales</taxon>
        <taxon>Coleofasciculaceae</taxon>
        <taxon>Moorena</taxon>
    </lineage>
</organism>
<protein>
    <recommendedName>
        <fullName evidence="3">Iron-containing redox enzyme family protein</fullName>
    </recommendedName>
</protein>
<dbReference type="Pfam" id="PF14518">
    <property type="entry name" value="Haem_oxygenas_2"/>
    <property type="match status" value="1"/>
</dbReference>
<keyword evidence="2" id="KW-1185">Reference proteome</keyword>
<proteinExistence type="predicted"/>
<dbReference type="EMBL" id="GL890970">
    <property type="protein sequence ID" value="EGJ29234.1"/>
    <property type="molecule type" value="Genomic_DNA"/>
</dbReference>